<accession>A0AAX2UJU8</accession>
<keyword evidence="4" id="KW-1185">Reference proteome</keyword>
<comment type="caution">
    <text evidence="1">The sequence shown here is derived from an EMBL/GenBank/DDBJ whole genome shotgun (WGS) entry which is preliminary data.</text>
</comment>
<dbReference type="EMBL" id="VRMA01000030">
    <property type="protein sequence ID" value="TXK58659.1"/>
    <property type="molecule type" value="Genomic_DNA"/>
</dbReference>
<evidence type="ECO:0000313" key="2">
    <source>
        <dbReference type="EMBL" id="TXK58659.1"/>
    </source>
</evidence>
<dbReference type="Proteomes" id="UP000321317">
    <property type="component" value="Unassembled WGS sequence"/>
</dbReference>
<dbReference type="EMBL" id="VDBS01000055">
    <property type="protein sequence ID" value="TNB56388.1"/>
    <property type="molecule type" value="Genomic_DNA"/>
</dbReference>
<gene>
    <name evidence="1" type="ORF">FDW42_07475</name>
    <name evidence="2" type="ORF">FVD16_02705</name>
</gene>
<dbReference type="Proteomes" id="UP000306813">
    <property type="component" value="Unassembled WGS sequence"/>
</dbReference>
<sequence length="198" mass="23031">MNNIKSFYKNFLEKCERARFNLNQNKIDINENDSYADKTIFAFLADLLRNDQEANLKNILIREVQENEALTKEKFQVILKDQLREYMKLDKDILKAKGLENLDYDKANKLLDNDNFMEFTSELLNNKFEKLNKFAGTLKEKGKDAKQITETLQKQDLSIKAKDIQSLSAKADNVMKDKNTQKAIAEGVNIVRKVIMKV</sequence>
<proteinExistence type="predicted"/>
<protein>
    <submittedName>
        <fullName evidence="1">Uncharacterized protein</fullName>
    </submittedName>
</protein>
<evidence type="ECO:0000313" key="3">
    <source>
        <dbReference type="Proteomes" id="UP000306813"/>
    </source>
</evidence>
<name>A0AAX2UJU8_9BACT</name>
<evidence type="ECO:0000313" key="4">
    <source>
        <dbReference type="Proteomes" id="UP000321317"/>
    </source>
</evidence>
<reference evidence="2 4" key="2">
    <citation type="submission" date="2019-08" db="EMBL/GenBank/DDBJ databases">
        <title>Rapid identification of Enteric Bacteria from Whole Genome Sequences (WGS) using Average Nucleotide Identity (ANI).</title>
        <authorList>
            <person name="Lane C."/>
        </authorList>
    </citation>
    <scope>NUCLEOTIDE SEQUENCE [LARGE SCALE GENOMIC DNA]</scope>
    <source>
        <strain evidence="2 4">D4984</strain>
    </source>
</reference>
<dbReference type="RefSeq" id="WP_139026861.1">
    <property type="nucleotide sequence ID" value="NZ_CAUWMG010000039.1"/>
</dbReference>
<evidence type="ECO:0000313" key="1">
    <source>
        <dbReference type="EMBL" id="TNB56388.1"/>
    </source>
</evidence>
<dbReference type="AlphaFoldDB" id="A0AAX2UJU8"/>
<organism evidence="1 3">
    <name type="scientific">Campylobacter helveticus</name>
    <dbReference type="NCBI Taxonomy" id="28898"/>
    <lineage>
        <taxon>Bacteria</taxon>
        <taxon>Pseudomonadati</taxon>
        <taxon>Campylobacterota</taxon>
        <taxon>Epsilonproteobacteria</taxon>
        <taxon>Campylobacterales</taxon>
        <taxon>Campylobacteraceae</taxon>
        <taxon>Campylobacter</taxon>
    </lineage>
</organism>
<reference evidence="1 3" key="1">
    <citation type="submission" date="2019-05" db="EMBL/GenBank/DDBJ databases">
        <title>Draft genomes of eight strains of Campylobacter helveticus isolated from cats and a dog in New Zealand.</title>
        <authorList>
            <person name="Bojanic K."/>
            <person name="Midwinter A.C."/>
            <person name="Biggs P.J."/>
            <person name="Acke E."/>
            <person name="Cornelius A.J."/>
            <person name="Marshall J.C."/>
        </authorList>
    </citation>
    <scope>NUCLEOTIDE SEQUENCE [LARGE SCALE GENOMIC DNA]</scope>
    <source>
        <strain evidence="1 3">ACP123b</strain>
    </source>
</reference>